<sequence length="116" mass="13024">MRRRIHVSLELCKILIEKLLKYGLDEQTVRWIENWLNSLAQRVVISGTKSGWRPVISSVPQGSIVGPVLFNIFINGLDDGAECTLSRFADDIKLGGEADMQEGCAAIQRNLNRLEK</sequence>
<name>A0AAN7N424_MYCAM</name>
<protein>
    <recommendedName>
        <fullName evidence="1">Reverse transcriptase domain-containing protein</fullName>
    </recommendedName>
</protein>
<dbReference type="AlphaFoldDB" id="A0AAN7N424"/>
<dbReference type="PANTHER" id="PTHR33332">
    <property type="entry name" value="REVERSE TRANSCRIPTASE DOMAIN-CONTAINING PROTEIN"/>
    <property type="match status" value="1"/>
</dbReference>
<comment type="caution">
    <text evidence="2">The sequence shown here is derived from an EMBL/GenBank/DDBJ whole genome shotgun (WGS) entry which is preliminary data.</text>
</comment>
<dbReference type="Pfam" id="PF00078">
    <property type="entry name" value="RVT_1"/>
    <property type="match status" value="1"/>
</dbReference>
<dbReference type="EMBL" id="JAUNZN010000007">
    <property type="protein sequence ID" value="KAK4819030.1"/>
    <property type="molecule type" value="Genomic_DNA"/>
</dbReference>
<proteinExistence type="predicted"/>
<accession>A0AAN7N424</accession>
<gene>
    <name evidence="2" type="ORF">QYF61_024395</name>
</gene>
<organism evidence="2 3">
    <name type="scientific">Mycteria americana</name>
    <name type="common">Wood stork</name>
    <dbReference type="NCBI Taxonomy" id="33587"/>
    <lineage>
        <taxon>Eukaryota</taxon>
        <taxon>Metazoa</taxon>
        <taxon>Chordata</taxon>
        <taxon>Craniata</taxon>
        <taxon>Vertebrata</taxon>
        <taxon>Euteleostomi</taxon>
        <taxon>Archelosauria</taxon>
        <taxon>Archosauria</taxon>
        <taxon>Dinosauria</taxon>
        <taxon>Saurischia</taxon>
        <taxon>Theropoda</taxon>
        <taxon>Coelurosauria</taxon>
        <taxon>Aves</taxon>
        <taxon>Neognathae</taxon>
        <taxon>Neoaves</taxon>
        <taxon>Aequornithes</taxon>
        <taxon>Ciconiiformes</taxon>
        <taxon>Ciconiidae</taxon>
        <taxon>Mycteria</taxon>
    </lineage>
</organism>
<evidence type="ECO:0000259" key="1">
    <source>
        <dbReference type="Pfam" id="PF00078"/>
    </source>
</evidence>
<reference evidence="2 3" key="1">
    <citation type="journal article" date="2023" name="J. Hered.">
        <title>Chromosome-level genome of the wood stork (Mycteria americana) provides insight into avian chromosome evolution.</title>
        <authorList>
            <person name="Flamio R. Jr."/>
            <person name="Ramstad K.M."/>
        </authorList>
    </citation>
    <scope>NUCLEOTIDE SEQUENCE [LARGE SCALE GENOMIC DNA]</scope>
    <source>
        <strain evidence="2">JAX WOST 10</strain>
    </source>
</reference>
<dbReference type="InterPro" id="IPR043502">
    <property type="entry name" value="DNA/RNA_pol_sf"/>
</dbReference>
<feature type="domain" description="Reverse transcriptase" evidence="1">
    <location>
        <begin position="14"/>
        <end position="108"/>
    </location>
</feature>
<keyword evidence="3" id="KW-1185">Reference proteome</keyword>
<dbReference type="SUPFAM" id="SSF56672">
    <property type="entry name" value="DNA/RNA polymerases"/>
    <property type="match status" value="1"/>
</dbReference>
<dbReference type="InterPro" id="IPR000477">
    <property type="entry name" value="RT_dom"/>
</dbReference>
<evidence type="ECO:0000313" key="2">
    <source>
        <dbReference type="EMBL" id="KAK4819030.1"/>
    </source>
</evidence>
<dbReference type="Proteomes" id="UP001333110">
    <property type="component" value="Unassembled WGS sequence"/>
</dbReference>
<evidence type="ECO:0000313" key="3">
    <source>
        <dbReference type="Proteomes" id="UP001333110"/>
    </source>
</evidence>